<proteinExistence type="predicted"/>
<dbReference type="HOGENOM" id="CLU_029124_1_0_1"/>
<dbReference type="RefSeq" id="XP_013343948.1">
    <property type="nucleotide sequence ID" value="XM_013488494.1"/>
</dbReference>
<name>A0A074YH78_AURSE</name>
<dbReference type="PROSITE" id="PS50280">
    <property type="entry name" value="SET"/>
    <property type="match status" value="1"/>
</dbReference>
<evidence type="ECO:0000259" key="2">
    <source>
        <dbReference type="PROSITE" id="PS50280"/>
    </source>
</evidence>
<evidence type="ECO:0000256" key="1">
    <source>
        <dbReference type="SAM" id="MobiDB-lite"/>
    </source>
</evidence>
<dbReference type="InterPro" id="IPR046341">
    <property type="entry name" value="SET_dom_sf"/>
</dbReference>
<dbReference type="InterPro" id="IPR001214">
    <property type="entry name" value="SET_dom"/>
</dbReference>
<dbReference type="Pfam" id="PF00856">
    <property type="entry name" value="SET"/>
    <property type="match status" value="1"/>
</dbReference>
<organism evidence="3 4">
    <name type="scientific">Aureobasidium subglaciale (strain EXF-2481)</name>
    <name type="common">Aureobasidium pullulans var. subglaciale</name>
    <dbReference type="NCBI Taxonomy" id="1043005"/>
    <lineage>
        <taxon>Eukaryota</taxon>
        <taxon>Fungi</taxon>
        <taxon>Dikarya</taxon>
        <taxon>Ascomycota</taxon>
        <taxon>Pezizomycotina</taxon>
        <taxon>Dothideomycetes</taxon>
        <taxon>Dothideomycetidae</taxon>
        <taxon>Dothideales</taxon>
        <taxon>Saccotheciaceae</taxon>
        <taxon>Aureobasidium</taxon>
    </lineage>
</organism>
<dbReference type="Proteomes" id="UP000030641">
    <property type="component" value="Unassembled WGS sequence"/>
</dbReference>
<dbReference type="AlphaFoldDB" id="A0A074YH78"/>
<feature type="domain" description="SET" evidence="2">
    <location>
        <begin position="489"/>
        <end position="598"/>
    </location>
</feature>
<dbReference type="SMART" id="SM00317">
    <property type="entry name" value="SET"/>
    <property type="match status" value="1"/>
</dbReference>
<dbReference type="EMBL" id="KL584759">
    <property type="protein sequence ID" value="KEQ95439.1"/>
    <property type="molecule type" value="Genomic_DNA"/>
</dbReference>
<evidence type="ECO:0000313" key="4">
    <source>
        <dbReference type="Proteomes" id="UP000030641"/>
    </source>
</evidence>
<dbReference type="PANTHER" id="PTHR47250:SF3">
    <property type="entry name" value="HISTONE-LYSINE N-METHYLTRANSFERASE SET-6"/>
    <property type="match status" value="1"/>
</dbReference>
<feature type="compositionally biased region" description="Basic and acidic residues" evidence="1">
    <location>
        <begin position="159"/>
        <end position="177"/>
    </location>
</feature>
<feature type="region of interest" description="Disordered" evidence="1">
    <location>
        <begin position="80"/>
        <end position="177"/>
    </location>
</feature>
<reference evidence="3 4" key="1">
    <citation type="journal article" date="2014" name="BMC Genomics">
        <title>Genome sequencing of four Aureobasidium pullulans varieties: biotechnological potential, stress tolerance, and description of new species.</title>
        <authorList>
            <person name="Gostin Ar C."/>
            <person name="Ohm R.A."/>
            <person name="Kogej T."/>
            <person name="Sonjak S."/>
            <person name="Turk M."/>
            <person name="Zajc J."/>
            <person name="Zalar P."/>
            <person name="Grube M."/>
            <person name="Sun H."/>
            <person name="Han J."/>
            <person name="Sharma A."/>
            <person name="Chiniquy J."/>
            <person name="Ngan C.Y."/>
            <person name="Lipzen A."/>
            <person name="Barry K."/>
            <person name="Grigoriev I.V."/>
            <person name="Gunde-Cimerman N."/>
        </authorList>
    </citation>
    <scope>NUCLEOTIDE SEQUENCE [LARGE SCALE GENOMIC DNA]</scope>
    <source>
        <strain evidence="3 4">EXF-2481</strain>
    </source>
</reference>
<dbReference type="InterPro" id="IPR053105">
    <property type="entry name" value="Class_V-like_SAM-MTase"/>
</dbReference>
<feature type="compositionally biased region" description="Polar residues" evidence="1">
    <location>
        <begin position="136"/>
        <end position="145"/>
    </location>
</feature>
<evidence type="ECO:0000313" key="3">
    <source>
        <dbReference type="EMBL" id="KEQ95439.1"/>
    </source>
</evidence>
<keyword evidence="4" id="KW-1185">Reference proteome</keyword>
<gene>
    <name evidence="3" type="ORF">AUEXF2481DRAFT_88861</name>
</gene>
<dbReference type="InParanoid" id="A0A074YH78"/>
<dbReference type="STRING" id="1043005.A0A074YH78"/>
<protein>
    <recommendedName>
        <fullName evidence="2">SET domain-containing protein</fullName>
    </recommendedName>
</protein>
<dbReference type="PANTHER" id="PTHR47250">
    <property type="entry name" value="HISTONE-LYSINE N-METHYLTRANSFERASE SET-6"/>
    <property type="match status" value="1"/>
</dbReference>
<dbReference type="OMA" id="IWRQLHS"/>
<dbReference type="OrthoDB" id="10261904at2759"/>
<dbReference type="GeneID" id="25372068"/>
<accession>A0A074YH78</accession>
<dbReference type="Gene3D" id="2.170.270.10">
    <property type="entry name" value="SET domain"/>
    <property type="match status" value="1"/>
</dbReference>
<sequence>MNGDTSALDKLSAHIARAIVQQIATVSASGHTPPAVCKLDLKGYIDGDVSSSIDFGSFDISPLIESARSSVAAETHLESSVERIQESQARAGHEAVPSGEYVPRRSSRSRRAMNNDSDSETSKRRKITGGLRLQRPTGSAHQSMSPEVGDSEQAPVRRLQTDVREKPQRRTARDEPALRPSTLNKLIVGIWEQVFSSMSFDISVVSSEWRTTGFQTHRSLITDMAQEDQPTAVQVPPATAPDRTFSRMNLLCRKISQASRCSRALEVVVQASWIEHFDRQVQEIAKDNPQLSATKARMKALAQACSEIGWSEKEIRNKMAIWRGYKEIKDHGGWVCLVFAGMGIYRFCKYRIGFDPESMAILRRTRTRFEVAADTLHPHWRDMLTIVGDTSPRVYTGHPHDWVVSDHDDPVSLKQTYLQYDPNFSFTHMDSSIVDSYAFGADDPRQITVHSHQAAHICTVCGEKQSEDVTESTCCCFPNLFGSDQLPIAPVQIFRTKNGRNNGLLACCCPPQPFERGVAIGEFTGLITKGLEGMDVMQAEAEQRYQIYQGREGNYTRFVNHSCRPNSQFQRFVWLGTQRIILVSRGIEAGQEITVDYSDAYWRNLPKTCLCQESCCRFKDRERVQPRIETASPST</sequence>
<dbReference type="SUPFAM" id="SSF82199">
    <property type="entry name" value="SET domain"/>
    <property type="match status" value="1"/>
</dbReference>